<feature type="transmembrane region" description="Helical" evidence="4">
    <location>
        <begin position="101"/>
        <end position="118"/>
    </location>
</feature>
<keyword evidence="4" id="KW-0812">Transmembrane</keyword>
<evidence type="ECO:0000256" key="2">
    <source>
        <dbReference type="ARBA" id="ARBA00022630"/>
    </source>
</evidence>
<dbReference type="Pfam" id="PF07992">
    <property type="entry name" value="Pyr_redox_2"/>
    <property type="match status" value="1"/>
</dbReference>
<dbReference type="InterPro" id="IPR012675">
    <property type="entry name" value="Beta-grasp_dom_sf"/>
</dbReference>
<dbReference type="Gene3D" id="3.50.50.60">
    <property type="entry name" value="FAD/NAD(P)-binding domain"/>
    <property type="match status" value="2"/>
</dbReference>
<feature type="transmembrane region" description="Helical" evidence="4">
    <location>
        <begin position="124"/>
        <end position="143"/>
    </location>
</feature>
<feature type="transmembrane region" description="Helical" evidence="4">
    <location>
        <begin position="234"/>
        <end position="252"/>
    </location>
</feature>
<evidence type="ECO:0000256" key="3">
    <source>
        <dbReference type="ARBA" id="ARBA00022827"/>
    </source>
</evidence>
<name>A0A6J4S868_9ACTN</name>
<comment type="cofactor">
    <cofactor evidence="1">
        <name>FAD</name>
        <dbReference type="ChEBI" id="CHEBI:57692"/>
    </cofactor>
</comment>
<dbReference type="Pfam" id="PF00111">
    <property type="entry name" value="Fer2"/>
    <property type="match status" value="1"/>
</dbReference>
<feature type="transmembrane region" description="Helical" evidence="4">
    <location>
        <begin position="212"/>
        <end position="228"/>
    </location>
</feature>
<sequence length="880" mass="91944">MPVARERRYLRLKLPVPGSIRPVARVASVGVTLAIVALLWHRPAVGLAVFWGLVIPLLPLWWYAAPGLWRNVCPMAAVNQLPRALGLTRARSRPGWLRDHGYLLALIVFLGVLVARKAGLDENALALGGLTLGMLALALAGGAQFAGKSGWCGTICPLRTVQDLYARAPVTHVESACEPCVGCMTGCSDLEPDARRRGITEPHQSPKTRQRVLMAGVLPGLILGFYTTPATLDALPRVALCTLASVGVAFALESMLPLAPRRLAIVSGAVSLNLFYWFNAPLIAGALTQLLAIGSPELAVWIIRDNVLLLTIVTVARSLREPAPPLPAASATSMVRGIPITRRKPAALGDAATIGAAPVHPVGRLATVTIDGHPVEVPVGTKLAEACDDAGLGVGVGCGGGLCGSDPVFVTAGSEHLSAPSEIELRTLGRLGVSPTARLACSATVTGPVELSMTPPAVEADRVLATAAALAAELPRRFVIVGDGVAAITAAEELRALDRHADLALVGCEERPLYNRIAIGDLLSAPADADALGLRDADWAGRHAVSRRGGTTAIHVDAARRSVLLADGARMPYDRLILATGARATPLNAPGARLPGVHGLRSMEDAVAIGRSVDAGDVAHAVVVGGGPLAIETAVALREREIAVTLLERGTHLMPGHLDQRAAELLARFLQASGVLVGLEAEVEALTGRDRVERVVTRDGATLQAELVVACVGVTPNTELAVTAGLAVRHGVVVDDRLRTSEPDILAAGDVAESDGVARLWDNAEMQGRVAARNAAGADESYAPGPDAMRLKLAGTSVLSIGRRGEDEPLVFEDPASGCYRRLDSTGGRLTGAILIDARTWERAAARAVQEGLDVTALRPALCSGDWSVLLDRRPALALR</sequence>
<dbReference type="PRINTS" id="PR00368">
    <property type="entry name" value="FADPNR"/>
</dbReference>
<keyword evidence="4" id="KW-1133">Transmembrane helix</keyword>
<dbReference type="SUPFAM" id="SSF54292">
    <property type="entry name" value="2Fe-2S ferredoxin-like"/>
    <property type="match status" value="1"/>
</dbReference>
<evidence type="ECO:0000313" key="7">
    <source>
        <dbReference type="EMBL" id="CAA9485707.1"/>
    </source>
</evidence>
<dbReference type="PANTHER" id="PTHR43429:SF3">
    <property type="entry name" value="NITRITE REDUCTASE [NAD(P)H]"/>
    <property type="match status" value="1"/>
</dbReference>
<dbReference type="PRINTS" id="PR00411">
    <property type="entry name" value="PNDRDTASEI"/>
</dbReference>
<dbReference type="GO" id="GO:0051536">
    <property type="term" value="F:iron-sulfur cluster binding"/>
    <property type="evidence" value="ECO:0007669"/>
    <property type="project" value="InterPro"/>
</dbReference>
<feature type="transmembrane region" description="Helical" evidence="4">
    <location>
        <begin position="264"/>
        <end position="292"/>
    </location>
</feature>
<feature type="transmembrane region" description="Helical" evidence="4">
    <location>
        <begin position="20"/>
        <end position="40"/>
    </location>
</feature>
<evidence type="ECO:0000259" key="6">
    <source>
        <dbReference type="Pfam" id="PF07992"/>
    </source>
</evidence>
<reference evidence="7" key="1">
    <citation type="submission" date="2020-02" db="EMBL/GenBank/DDBJ databases">
        <authorList>
            <person name="Meier V. D."/>
        </authorList>
    </citation>
    <scope>NUCLEOTIDE SEQUENCE</scope>
    <source>
        <strain evidence="7">AVDCRST_MAG69</strain>
    </source>
</reference>
<feature type="domain" description="FAD/NAD(P)-binding" evidence="6">
    <location>
        <begin position="477"/>
        <end position="768"/>
    </location>
</feature>
<dbReference type="GO" id="GO:0016491">
    <property type="term" value="F:oxidoreductase activity"/>
    <property type="evidence" value="ECO:0007669"/>
    <property type="project" value="InterPro"/>
</dbReference>
<dbReference type="InterPro" id="IPR001041">
    <property type="entry name" value="2Fe-2S_ferredoxin-type"/>
</dbReference>
<accession>A0A6J4S868</accession>
<organism evidence="7">
    <name type="scientific">uncultured Solirubrobacteraceae bacterium</name>
    <dbReference type="NCBI Taxonomy" id="1162706"/>
    <lineage>
        <taxon>Bacteria</taxon>
        <taxon>Bacillati</taxon>
        <taxon>Actinomycetota</taxon>
        <taxon>Thermoleophilia</taxon>
        <taxon>Solirubrobacterales</taxon>
        <taxon>Solirubrobacteraceae</taxon>
        <taxon>environmental samples</taxon>
    </lineage>
</organism>
<evidence type="ECO:0000259" key="5">
    <source>
        <dbReference type="Pfam" id="PF00111"/>
    </source>
</evidence>
<evidence type="ECO:0000256" key="1">
    <source>
        <dbReference type="ARBA" id="ARBA00001974"/>
    </source>
</evidence>
<keyword evidence="3" id="KW-0274">FAD</keyword>
<protein>
    <submittedName>
        <fullName evidence="7">Uncharacterized protein</fullName>
    </submittedName>
</protein>
<dbReference type="PANTHER" id="PTHR43429">
    <property type="entry name" value="PYRIDINE NUCLEOTIDE-DISULFIDE OXIDOREDUCTASE DOMAIN-CONTAINING"/>
    <property type="match status" value="1"/>
</dbReference>
<dbReference type="InterPro" id="IPR036010">
    <property type="entry name" value="2Fe-2S_ferredoxin-like_sf"/>
</dbReference>
<dbReference type="AlphaFoldDB" id="A0A6J4S868"/>
<dbReference type="InterPro" id="IPR036188">
    <property type="entry name" value="FAD/NAD-bd_sf"/>
</dbReference>
<dbReference type="EMBL" id="CADCVP010000118">
    <property type="protein sequence ID" value="CAA9485707.1"/>
    <property type="molecule type" value="Genomic_DNA"/>
</dbReference>
<proteinExistence type="predicted"/>
<dbReference type="Gene3D" id="3.10.20.30">
    <property type="match status" value="1"/>
</dbReference>
<keyword evidence="2" id="KW-0285">Flavoprotein</keyword>
<keyword evidence="4" id="KW-0472">Membrane</keyword>
<evidence type="ECO:0000256" key="4">
    <source>
        <dbReference type="SAM" id="Phobius"/>
    </source>
</evidence>
<dbReference type="InterPro" id="IPR023753">
    <property type="entry name" value="FAD/NAD-binding_dom"/>
</dbReference>
<dbReference type="SUPFAM" id="SSF51905">
    <property type="entry name" value="FAD/NAD(P)-binding domain"/>
    <property type="match status" value="2"/>
</dbReference>
<gene>
    <name evidence="7" type="ORF">AVDCRST_MAG69-1046</name>
</gene>
<dbReference type="InterPro" id="IPR050260">
    <property type="entry name" value="FAD-bd_OxRdtase"/>
</dbReference>
<feature type="transmembrane region" description="Helical" evidence="4">
    <location>
        <begin position="46"/>
        <end position="65"/>
    </location>
</feature>
<feature type="domain" description="2Fe-2S ferredoxin-type" evidence="5">
    <location>
        <begin position="368"/>
        <end position="446"/>
    </location>
</feature>